<feature type="compositionally biased region" description="Basic and acidic residues" evidence="1">
    <location>
        <begin position="1"/>
        <end position="10"/>
    </location>
</feature>
<keyword evidence="3" id="KW-1185">Reference proteome</keyword>
<comment type="caution">
    <text evidence="2">The sequence shown here is derived from an EMBL/GenBank/DDBJ whole genome shotgun (WGS) entry which is preliminary data.</text>
</comment>
<accession>A0AAN6MI50</accession>
<evidence type="ECO:0000313" key="3">
    <source>
        <dbReference type="Proteomes" id="UP001303889"/>
    </source>
</evidence>
<reference evidence="2" key="1">
    <citation type="journal article" date="2023" name="Mol. Phylogenet. Evol.">
        <title>Genome-scale phylogeny and comparative genomics of the fungal order Sordariales.</title>
        <authorList>
            <person name="Hensen N."/>
            <person name="Bonometti L."/>
            <person name="Westerberg I."/>
            <person name="Brannstrom I.O."/>
            <person name="Guillou S."/>
            <person name="Cros-Aarteil S."/>
            <person name="Calhoun S."/>
            <person name="Haridas S."/>
            <person name="Kuo A."/>
            <person name="Mondo S."/>
            <person name="Pangilinan J."/>
            <person name="Riley R."/>
            <person name="LaButti K."/>
            <person name="Andreopoulos B."/>
            <person name="Lipzen A."/>
            <person name="Chen C."/>
            <person name="Yan M."/>
            <person name="Daum C."/>
            <person name="Ng V."/>
            <person name="Clum A."/>
            <person name="Steindorff A."/>
            <person name="Ohm R.A."/>
            <person name="Martin F."/>
            <person name="Silar P."/>
            <person name="Natvig D.O."/>
            <person name="Lalanne C."/>
            <person name="Gautier V."/>
            <person name="Ament-Velasquez S.L."/>
            <person name="Kruys A."/>
            <person name="Hutchinson M.I."/>
            <person name="Powell A.J."/>
            <person name="Barry K."/>
            <person name="Miller A.N."/>
            <person name="Grigoriev I.V."/>
            <person name="Debuchy R."/>
            <person name="Gladieux P."/>
            <person name="Hiltunen Thoren M."/>
            <person name="Johannesson H."/>
        </authorList>
    </citation>
    <scope>NUCLEOTIDE SEQUENCE</scope>
    <source>
        <strain evidence="2">CBS 103.79</strain>
    </source>
</reference>
<dbReference type="EMBL" id="MU855591">
    <property type="protein sequence ID" value="KAK3901300.1"/>
    <property type="molecule type" value="Genomic_DNA"/>
</dbReference>
<feature type="compositionally biased region" description="Pro residues" evidence="1">
    <location>
        <begin position="12"/>
        <end position="21"/>
    </location>
</feature>
<dbReference type="AlphaFoldDB" id="A0AAN6MI50"/>
<sequence length="264" mass="28571">MPSLPKRDFHPLPIPGHPSSPPNLSLSNSSIWTYCGPLLPLTTPLPATYQTWQSRTLSAPLEPYLLPLLHVVHAFLAQHSKHHYWLTIRASRPTTEFDAPRWHTDDHFFDPARSADAVGLWKLCAALQGPGTMFAADGKGARAHVCSVVRCVACGATGEEVRAVVAKGLEGREVVHAGAHGEMVFFRGGGGGGGGHAEGRIGGDRVFVNVVPGTEEELRGLMARWGMEFPRSWSFGVPLMLDGDGEGEWDGRRGEETRVVEGVV</sequence>
<dbReference type="Proteomes" id="UP001303889">
    <property type="component" value="Unassembled WGS sequence"/>
</dbReference>
<evidence type="ECO:0000256" key="1">
    <source>
        <dbReference type="SAM" id="MobiDB-lite"/>
    </source>
</evidence>
<organism evidence="2 3">
    <name type="scientific">Staphylotrichum tortipilum</name>
    <dbReference type="NCBI Taxonomy" id="2831512"/>
    <lineage>
        <taxon>Eukaryota</taxon>
        <taxon>Fungi</taxon>
        <taxon>Dikarya</taxon>
        <taxon>Ascomycota</taxon>
        <taxon>Pezizomycotina</taxon>
        <taxon>Sordariomycetes</taxon>
        <taxon>Sordariomycetidae</taxon>
        <taxon>Sordariales</taxon>
        <taxon>Chaetomiaceae</taxon>
        <taxon>Staphylotrichum</taxon>
    </lineage>
</organism>
<name>A0AAN6MI50_9PEZI</name>
<feature type="region of interest" description="Disordered" evidence="1">
    <location>
        <begin position="1"/>
        <end position="21"/>
    </location>
</feature>
<proteinExistence type="predicted"/>
<protein>
    <submittedName>
        <fullName evidence="2">Uncharacterized protein</fullName>
    </submittedName>
</protein>
<evidence type="ECO:0000313" key="2">
    <source>
        <dbReference type="EMBL" id="KAK3901300.1"/>
    </source>
</evidence>
<gene>
    <name evidence="2" type="ORF">C8A05DRAFT_16500</name>
</gene>
<reference evidence="2" key="2">
    <citation type="submission" date="2023-05" db="EMBL/GenBank/DDBJ databases">
        <authorList>
            <consortium name="Lawrence Berkeley National Laboratory"/>
            <person name="Steindorff A."/>
            <person name="Hensen N."/>
            <person name="Bonometti L."/>
            <person name="Westerberg I."/>
            <person name="Brannstrom I.O."/>
            <person name="Guillou S."/>
            <person name="Cros-Aarteil S."/>
            <person name="Calhoun S."/>
            <person name="Haridas S."/>
            <person name="Kuo A."/>
            <person name="Mondo S."/>
            <person name="Pangilinan J."/>
            <person name="Riley R."/>
            <person name="Labutti K."/>
            <person name="Andreopoulos B."/>
            <person name="Lipzen A."/>
            <person name="Chen C."/>
            <person name="Yanf M."/>
            <person name="Daum C."/>
            <person name="Ng V."/>
            <person name="Clum A."/>
            <person name="Ohm R."/>
            <person name="Martin F."/>
            <person name="Silar P."/>
            <person name="Natvig D."/>
            <person name="Lalanne C."/>
            <person name="Gautier V."/>
            <person name="Ament-Velasquez S.L."/>
            <person name="Kruys A."/>
            <person name="Hutchinson M.I."/>
            <person name="Powell A.J."/>
            <person name="Barry K."/>
            <person name="Miller A.N."/>
            <person name="Grigoriev I.V."/>
            <person name="Debuchy R."/>
            <person name="Gladieux P."/>
            <person name="Thoren M.H."/>
            <person name="Johannesson H."/>
        </authorList>
    </citation>
    <scope>NUCLEOTIDE SEQUENCE</scope>
    <source>
        <strain evidence="2">CBS 103.79</strain>
    </source>
</reference>